<dbReference type="EMBL" id="VZAH01000010">
    <property type="protein sequence ID" value="MQP13000.1"/>
    <property type="molecule type" value="Genomic_DNA"/>
</dbReference>
<name>A0A6G1VHY2_9BACT</name>
<dbReference type="GO" id="GO:0046872">
    <property type="term" value="F:metal ion binding"/>
    <property type="evidence" value="ECO:0007669"/>
    <property type="project" value="UniProtKB-KW"/>
</dbReference>
<dbReference type="PROSITE" id="PS00491">
    <property type="entry name" value="PROLINE_PEPTIDASE"/>
    <property type="match status" value="1"/>
</dbReference>
<dbReference type="PANTHER" id="PTHR43763">
    <property type="entry name" value="XAA-PRO AMINOPEPTIDASE 1"/>
    <property type="match status" value="1"/>
</dbReference>
<dbReference type="InterPro" id="IPR032416">
    <property type="entry name" value="Peptidase_M24_C"/>
</dbReference>
<dbReference type="InterPro" id="IPR000994">
    <property type="entry name" value="Pept_M24"/>
</dbReference>
<comment type="similarity">
    <text evidence="1 6">Belongs to the peptidase M24B family.</text>
</comment>
<dbReference type="InterPro" id="IPR036005">
    <property type="entry name" value="Creatinase/aminopeptidase-like"/>
</dbReference>
<protein>
    <submittedName>
        <fullName evidence="10">Aminopeptidase P family protein</fullName>
    </submittedName>
</protein>
<evidence type="ECO:0000313" key="10">
    <source>
        <dbReference type="EMBL" id="MQP13000.1"/>
    </source>
</evidence>
<evidence type="ECO:0000256" key="3">
    <source>
        <dbReference type="ARBA" id="ARBA00022723"/>
    </source>
</evidence>
<dbReference type="GO" id="GO:0070006">
    <property type="term" value="F:metalloaminopeptidase activity"/>
    <property type="evidence" value="ECO:0007669"/>
    <property type="project" value="InterPro"/>
</dbReference>
<dbReference type="PANTHER" id="PTHR43763:SF6">
    <property type="entry name" value="XAA-PRO AMINOPEPTIDASE 1"/>
    <property type="match status" value="1"/>
</dbReference>
<dbReference type="SUPFAM" id="SSF55920">
    <property type="entry name" value="Creatinase/aminopeptidase"/>
    <property type="match status" value="1"/>
</dbReference>
<evidence type="ECO:0000256" key="1">
    <source>
        <dbReference type="ARBA" id="ARBA00008766"/>
    </source>
</evidence>
<dbReference type="InterPro" id="IPR050422">
    <property type="entry name" value="X-Pro_aminopeptidase_P"/>
</dbReference>
<evidence type="ECO:0000256" key="5">
    <source>
        <dbReference type="ARBA" id="ARBA00023049"/>
    </source>
</evidence>
<keyword evidence="5" id="KW-0482">Metalloprotease</keyword>
<evidence type="ECO:0000256" key="2">
    <source>
        <dbReference type="ARBA" id="ARBA00022670"/>
    </source>
</evidence>
<comment type="caution">
    <text evidence="10">The sequence shown here is derived from an EMBL/GenBank/DDBJ whole genome shotgun (WGS) entry which is preliminary data.</text>
</comment>
<evidence type="ECO:0000313" key="11">
    <source>
        <dbReference type="Proteomes" id="UP000477980"/>
    </source>
</evidence>
<sequence length="595" mass="66243">MNEINLRLASLREVMKREHLSAFIFPSTDAHQSEYVADHWLGRAWISGFNGSAGTAVVTMNSAALWTDSRYFLAAEEQLSGTEFQLMKLKIPGTPTIAEWLGKELADVASPEVGLDGMVNSYSMTSALISDLRKEGGITLRTNFDPLKEIWKNRPAIPENPVEIQPMDFAGETAVSKIARVRKALRGVHADGMLVSALDDIAWTLNLRGTDVHCNPVFVSYLLIASDKVSLFVDEAKLTGEIRAYLQEAGISVYNYNKVEEGLKQYAEYNILLDGNETSYYLWKAVKCQEIISQNSPIPAMKAVKSEAEIAGYRRAMVRDGVAMVKFLKWLLPAVEAGGETEISIDKKLTALRAEQDLFRDISFDTIAGYQEHGAIVHYEASPETDIPLKPEGLLLLDSGAQYQDATTDLTRTIALGPVTDEMKHIYTLVLKGHIQLELAKFPDGASGTQLDALARECMWREGLNFLHGTGHGVGSYLNVHEGPHQVRMEYMPAPLRAGMTLTDEPGLYLAGKFGVRIENTVLIQDYKETEFGKFLQIESLTLCPIDTTPIDVEMLLPEEIAWLNDYHAEVYARLAPHLDEEEKKWLKNATKAIK</sequence>
<reference evidence="10 11" key="1">
    <citation type="submission" date="2019-09" db="EMBL/GenBank/DDBJ databases">
        <title>Distinct polysaccharide growth profiles of human intestinal Prevotella copri isolates.</title>
        <authorList>
            <person name="Fehlner-Peach H."/>
            <person name="Magnabosco C."/>
            <person name="Raghavan V."/>
            <person name="Scher J.U."/>
            <person name="Tett A."/>
            <person name="Cox L.M."/>
            <person name="Gottsegen C."/>
            <person name="Watters A."/>
            <person name="Wiltshire- Gordon J.D."/>
            <person name="Segata N."/>
            <person name="Bonneau R."/>
            <person name="Littman D.R."/>
        </authorList>
    </citation>
    <scope>NUCLEOTIDE SEQUENCE [LARGE SCALE GENOMIC DNA]</scope>
    <source>
        <strain evidence="11">iAA917</strain>
    </source>
</reference>
<feature type="domain" description="Peptidase M24" evidence="7">
    <location>
        <begin position="312"/>
        <end position="525"/>
    </location>
</feature>
<keyword evidence="4" id="KW-0378">Hydrolase</keyword>
<dbReference type="Gene3D" id="3.90.230.10">
    <property type="entry name" value="Creatinase/methionine aminopeptidase superfamily"/>
    <property type="match status" value="1"/>
</dbReference>
<feature type="domain" description="Peptidase M24 C-terminal" evidence="9">
    <location>
        <begin position="534"/>
        <end position="594"/>
    </location>
</feature>
<organism evidence="10 11">
    <name type="scientific">Segatella copri</name>
    <dbReference type="NCBI Taxonomy" id="165179"/>
    <lineage>
        <taxon>Bacteria</taxon>
        <taxon>Pseudomonadati</taxon>
        <taxon>Bacteroidota</taxon>
        <taxon>Bacteroidia</taxon>
        <taxon>Bacteroidales</taxon>
        <taxon>Prevotellaceae</taxon>
        <taxon>Segatella</taxon>
    </lineage>
</organism>
<feature type="domain" description="Creatinase N-terminal" evidence="8">
    <location>
        <begin position="7"/>
        <end position="133"/>
    </location>
</feature>
<dbReference type="FunFam" id="3.90.230.10:FF:000009">
    <property type="entry name" value="xaa-Pro aminopeptidase 2"/>
    <property type="match status" value="1"/>
</dbReference>
<proteinExistence type="inferred from homology"/>
<dbReference type="OrthoDB" id="9806388at2"/>
<dbReference type="AlphaFoldDB" id="A0A6G1VHY2"/>
<accession>A0A6G1VHY2</accession>
<dbReference type="Proteomes" id="UP000477980">
    <property type="component" value="Unassembled WGS sequence"/>
</dbReference>
<evidence type="ECO:0000259" key="8">
    <source>
        <dbReference type="Pfam" id="PF01321"/>
    </source>
</evidence>
<gene>
    <name evidence="10" type="ORF">F7D25_00905</name>
</gene>
<dbReference type="Pfam" id="PF01321">
    <property type="entry name" value="Creatinase_N"/>
    <property type="match status" value="1"/>
</dbReference>
<dbReference type="Pfam" id="PF00557">
    <property type="entry name" value="Peptidase_M24"/>
    <property type="match status" value="1"/>
</dbReference>
<dbReference type="Pfam" id="PF16189">
    <property type="entry name" value="Creatinase_N_2"/>
    <property type="match status" value="1"/>
</dbReference>
<evidence type="ECO:0000259" key="7">
    <source>
        <dbReference type="Pfam" id="PF00557"/>
    </source>
</evidence>
<dbReference type="InterPro" id="IPR001131">
    <property type="entry name" value="Peptidase_M24B_aminopep-P_CS"/>
</dbReference>
<dbReference type="InterPro" id="IPR029149">
    <property type="entry name" value="Creatin/AminoP/Spt16_N"/>
</dbReference>
<evidence type="ECO:0000256" key="6">
    <source>
        <dbReference type="RuleBase" id="RU000590"/>
    </source>
</evidence>
<dbReference type="GO" id="GO:0006508">
    <property type="term" value="P:proteolysis"/>
    <property type="evidence" value="ECO:0007669"/>
    <property type="project" value="UniProtKB-KW"/>
</dbReference>
<keyword evidence="3 6" id="KW-0479">Metal-binding</keyword>
<dbReference type="InterPro" id="IPR033740">
    <property type="entry name" value="Pept_M24B"/>
</dbReference>
<evidence type="ECO:0000259" key="9">
    <source>
        <dbReference type="Pfam" id="PF16188"/>
    </source>
</evidence>
<dbReference type="GO" id="GO:0005737">
    <property type="term" value="C:cytoplasm"/>
    <property type="evidence" value="ECO:0007669"/>
    <property type="project" value="UniProtKB-ARBA"/>
</dbReference>
<dbReference type="Gene3D" id="3.40.350.10">
    <property type="entry name" value="Creatinase/prolidase N-terminal domain"/>
    <property type="match status" value="2"/>
</dbReference>
<dbReference type="CDD" id="cd01085">
    <property type="entry name" value="APP"/>
    <property type="match status" value="1"/>
</dbReference>
<dbReference type="RefSeq" id="WP_153092370.1">
    <property type="nucleotide sequence ID" value="NZ_VZAH01000010.1"/>
</dbReference>
<evidence type="ECO:0000256" key="4">
    <source>
        <dbReference type="ARBA" id="ARBA00022801"/>
    </source>
</evidence>
<dbReference type="Pfam" id="PF16188">
    <property type="entry name" value="Peptidase_M24_C"/>
    <property type="match status" value="1"/>
</dbReference>
<keyword evidence="10" id="KW-0031">Aminopeptidase</keyword>
<dbReference type="InterPro" id="IPR000587">
    <property type="entry name" value="Creatinase_N"/>
</dbReference>
<dbReference type="SUPFAM" id="SSF53092">
    <property type="entry name" value="Creatinase/prolidase N-terminal domain"/>
    <property type="match status" value="1"/>
</dbReference>
<keyword evidence="2" id="KW-0645">Protease</keyword>